<feature type="region of interest" description="Disordered" evidence="2">
    <location>
        <begin position="1411"/>
        <end position="1430"/>
    </location>
</feature>
<dbReference type="FunFam" id="2.30.30.140:FF:000018">
    <property type="entry name" value="Serine/threonine-protein kinase 31"/>
    <property type="match status" value="1"/>
</dbReference>
<feature type="compositionally biased region" description="Basic and acidic residues" evidence="2">
    <location>
        <begin position="675"/>
        <end position="692"/>
    </location>
</feature>
<dbReference type="PANTHER" id="PTHR22948:SF29">
    <property type="entry name" value="FI02030P-RELATED"/>
    <property type="match status" value="1"/>
</dbReference>
<feature type="compositionally biased region" description="Basic and acidic residues" evidence="2">
    <location>
        <begin position="802"/>
        <end position="888"/>
    </location>
</feature>
<feature type="compositionally biased region" description="Basic and acidic residues" evidence="2">
    <location>
        <begin position="2402"/>
        <end position="2413"/>
    </location>
</feature>
<dbReference type="InterPro" id="IPR050621">
    <property type="entry name" value="Tudor_domain_containing"/>
</dbReference>
<feature type="compositionally biased region" description="Acidic residues" evidence="2">
    <location>
        <begin position="2837"/>
        <end position="2853"/>
    </location>
</feature>
<feature type="compositionally biased region" description="Basic and acidic residues" evidence="2">
    <location>
        <begin position="767"/>
        <end position="795"/>
    </location>
</feature>
<feature type="compositionally biased region" description="Basic and acidic residues" evidence="2">
    <location>
        <begin position="2574"/>
        <end position="2594"/>
    </location>
</feature>
<dbReference type="SMART" id="SM00333">
    <property type="entry name" value="TUDOR"/>
    <property type="match status" value="7"/>
</dbReference>
<dbReference type="SUPFAM" id="SSF63748">
    <property type="entry name" value="Tudor/PWWP/MBT"/>
    <property type="match status" value="7"/>
</dbReference>
<feature type="domain" description="Tudor" evidence="3">
    <location>
        <begin position="1525"/>
        <end position="1585"/>
    </location>
</feature>
<feature type="compositionally biased region" description="Basic and acidic residues" evidence="2">
    <location>
        <begin position="2235"/>
        <end position="2262"/>
    </location>
</feature>
<feature type="compositionally biased region" description="Low complexity" evidence="2">
    <location>
        <begin position="707"/>
        <end position="731"/>
    </location>
</feature>
<feature type="compositionally biased region" description="Basic and acidic residues" evidence="2">
    <location>
        <begin position="2662"/>
        <end position="2700"/>
    </location>
</feature>
<name>A0A6P7FI56_DIAVI</name>
<feature type="compositionally biased region" description="Basic and acidic residues" evidence="2">
    <location>
        <begin position="2631"/>
        <end position="2651"/>
    </location>
</feature>
<evidence type="ECO:0000313" key="4">
    <source>
        <dbReference type="RefSeq" id="XP_028132890.1"/>
    </source>
</evidence>
<feature type="compositionally biased region" description="Basic and acidic residues" evidence="2">
    <location>
        <begin position="2882"/>
        <end position="2912"/>
    </location>
</feature>
<keyword evidence="1" id="KW-0175">Coiled coil</keyword>
<feature type="domain" description="Tudor" evidence="3">
    <location>
        <begin position="1707"/>
        <end position="1765"/>
    </location>
</feature>
<feature type="domain" description="Tudor" evidence="3">
    <location>
        <begin position="284"/>
        <end position="342"/>
    </location>
</feature>
<dbReference type="InParanoid" id="A0A6P7FI56"/>
<dbReference type="CDD" id="cd20379">
    <property type="entry name" value="Tudor_dTUD-like"/>
    <property type="match status" value="1"/>
</dbReference>
<feature type="region of interest" description="Disordered" evidence="2">
    <location>
        <begin position="615"/>
        <end position="970"/>
    </location>
</feature>
<proteinExistence type="predicted"/>
<reference evidence="4" key="1">
    <citation type="submission" date="2025-08" db="UniProtKB">
        <authorList>
            <consortium name="RefSeq"/>
        </authorList>
    </citation>
    <scope>IDENTIFICATION</scope>
    <source>
        <tissue evidence="4">Whole insect</tissue>
    </source>
</reference>
<feature type="region of interest" description="Disordered" evidence="2">
    <location>
        <begin position="2803"/>
        <end position="2987"/>
    </location>
</feature>
<organism evidence="4">
    <name type="scientific">Diabrotica virgifera virgifera</name>
    <name type="common">western corn rootworm</name>
    <dbReference type="NCBI Taxonomy" id="50390"/>
    <lineage>
        <taxon>Eukaryota</taxon>
        <taxon>Metazoa</taxon>
        <taxon>Ecdysozoa</taxon>
        <taxon>Arthropoda</taxon>
        <taxon>Hexapoda</taxon>
        <taxon>Insecta</taxon>
        <taxon>Pterygota</taxon>
        <taxon>Neoptera</taxon>
        <taxon>Endopterygota</taxon>
        <taxon>Coleoptera</taxon>
        <taxon>Polyphaga</taxon>
        <taxon>Cucujiformia</taxon>
        <taxon>Chrysomeloidea</taxon>
        <taxon>Chrysomelidae</taxon>
        <taxon>Galerucinae</taxon>
        <taxon>Diabroticina</taxon>
        <taxon>Diabroticites</taxon>
        <taxon>Diabrotica</taxon>
    </lineage>
</organism>
<feature type="compositionally biased region" description="Basic and acidic residues" evidence="2">
    <location>
        <begin position="2291"/>
        <end position="2306"/>
    </location>
</feature>
<feature type="compositionally biased region" description="Low complexity" evidence="2">
    <location>
        <begin position="2919"/>
        <end position="2936"/>
    </location>
</feature>
<feature type="compositionally biased region" description="Basic and acidic residues" evidence="2">
    <location>
        <begin position="2139"/>
        <end position="2151"/>
    </location>
</feature>
<feature type="compositionally biased region" description="Basic and acidic residues" evidence="2">
    <location>
        <begin position="2073"/>
        <end position="2087"/>
    </location>
</feature>
<evidence type="ECO:0000256" key="2">
    <source>
        <dbReference type="SAM" id="MobiDB-lite"/>
    </source>
</evidence>
<feature type="compositionally biased region" description="Acidic residues" evidence="2">
    <location>
        <begin position="2123"/>
        <end position="2138"/>
    </location>
</feature>
<feature type="domain" description="Tudor" evidence="3">
    <location>
        <begin position="472"/>
        <end position="530"/>
    </location>
</feature>
<feature type="compositionally biased region" description="Basic and acidic residues" evidence="2">
    <location>
        <begin position="740"/>
        <end position="750"/>
    </location>
</feature>
<dbReference type="RefSeq" id="XP_028132890.1">
    <property type="nucleotide sequence ID" value="XM_028277089.1"/>
</dbReference>
<gene>
    <name evidence="4" type="primary">LOC114328275</name>
</gene>
<feature type="compositionally biased region" description="Basic and acidic residues" evidence="2">
    <location>
        <begin position="900"/>
        <end position="925"/>
    </location>
</feature>
<feature type="domain" description="Tudor" evidence="3">
    <location>
        <begin position="1319"/>
        <end position="1377"/>
    </location>
</feature>
<feature type="region of interest" description="Disordered" evidence="2">
    <location>
        <begin position="2121"/>
        <end position="2195"/>
    </location>
</feature>
<dbReference type="Gene3D" id="2.30.30.140">
    <property type="match status" value="7"/>
</dbReference>
<feature type="domain" description="Tudor" evidence="3">
    <location>
        <begin position="1031"/>
        <end position="1089"/>
    </location>
</feature>
<feature type="compositionally biased region" description="Basic and acidic residues" evidence="2">
    <location>
        <begin position="2423"/>
        <end position="2438"/>
    </location>
</feature>
<dbReference type="InterPro" id="IPR002999">
    <property type="entry name" value="Tudor"/>
</dbReference>
<sequence>MDNVQRGSLYVTYVDKEGPFLKIWGQRDKDTAVYVEQFLAHIAEQFELGIGKTNRENLPVGKQVCARYKDGKYYRAKITSNTLGAEEFVEVSFIDYGNREILPVEAIRSVEGHLSSLQAIPPLATGFIFAEAHCVGGGEWNETDFERLAKEIKYREVQCTILTKATHYYLIKIFFEGNDLCHLLIQKDLMQPISLQAQQAVLLSMSMQKPQQQAQSQQMTIGPSSGINTYKACTLEPGCQYPVFVSYVNDGPCHFSVQLKQTEDVLVQLMNDINKMPLRTFEDIPIPGTVCLARSRDDNTTCRAVVTNEVDTQFKVFFVDFGNYETLPLESLFQIPFKYVLPKVMAIRFSLFGVEKATVTIDMRSAFKKFVDTRLLHMKVLPSPTRTALPKCELWDPETMTSALDVVIRAAKHSYPEPVMLVRGFSQPVKVSFVYSCNRFYVQLVKKEQELTTLMEELQSLCLESAFMDFSSVKPGIPCCAQYSEDQMWYRSQVTEVQGNVVTVRYIDYGNEESVAIDQLKNIEGEILTVLKPQAIECCLNGYQKMEPDLQRDGLLEELLLENTFTMKVVDMCDKKALVDLFDENEYNVSSLLLVKLSEASSQVSPVLVQAGNKLEHRKSYTQQREQNFKGDRSPNTGREQKPWEKPGDRNEKSWRQDSRDNRDNRNSKGFFKKRNFEKNTNDNDRSWRQNNKDYSVNSRLDKYKQNDTGNSNDYNSNSNDANWNDNQTNDGAENNTTEEPWKSEEKDEWVTGSNDNNEGGSSWRNNDNRGDRKNRGGSHSDRGGRDGFKRDRDGGGYNNDRGGRGDYNSDRGDRGGFNSDRGDRGGFKSDRGDRGDFNSDRGDRGFKSDRGDRGFNSDRSYNNDRGDRDDFNSDRGDRGGFRSDRGGRGGGRGGFNDRGSQRDGGYKRDYNKKDGSEDGSEKGFQRGNRSNSRYDRGGRPPRDFDKARNFDDNNAGGDSWNSTPKAPAIDSVPVSTTFQSYEVVGTEAKITVSWFHNPELFHCQLVDYQETFKTMMEEIHDFYKDRKPELVVCGAPVVALFPEDNVLYRARVLEVVGIDYKVYFVDFGNVSIVSKTFPIDKKFMNLPAQAIACSLNGVSPVGEDWADPDTYSGYFDKDAFVCNFIKTVDEKAYVNITYESQSIADLLVRDGLALSAASGPSDGDVDINGLLGQQFRATIISVNDLNDFIVGLDCGKIITCTMHNLETATETFKDDLKGLLQQAVIIYVDNVLEDNKLEITLYDTEGNKHVIVNPDEGAYDTLDLPCPTLILRSNITGYVPFGSESSVFIQPNEYLETINSLLDLLFETYDSKPNENTIIPETDSIYAVHSEDGNWYRGKVTDFDDELATVSFIDYGNSEQVAFSALRELEKAFLDIPILCVEVNIGVDGTPFVDSEVTAKVFYGETGWEGTLQPSESSAPEAASVPETQENYVESTQETVAYTEEKPQENISSDQPLHGQIVETGSSAEASSAVDEPLKGTVVYMSHIDSPSDFYLQFAKNKEDIEILQNELQTMVEEMEVLENPAHGALCAAPYSVDQQWYRAEVLDADEDITTVRFVDFGNTDVIDNNTTKVKTLPPKLLSLAIYATRCALKVEPLGEEWDALAMTAFENLTNIDLNLTAEIINQDEKCTYVELYSDGTDVRAALVNDNLVKPIAETTETRQTGFVSHLNSPSEFWIQLESCIDELEWIAEQLSSAETFPDVTDLTPGTLCAALFPDDQMWYRARILSDTVAGLELIFIDYGNSCVCTDLKQLPEDLVMTAPLAMKCSLQKNDGIPTWTPEAAAKFSDISAEGQTIFTVKKISSGETSIVQLFLEDKDVTTMLLPSTEDGHIKELEALDNLTIEKEDGAIVEKQVLEPMEGQELDEKSKEKLEELSEKGTTVFQVEFVNESTIRLYHNGKDIRPFLGGFKNSSLDDPLHNQGSDEALIQDQNVAETEITECVENTSVISSQNQGLSEIDNSTLLEHSGGSIEDIKPESIEECSIADNEEDNTITISAKQLEPAIDKAEASTEDTKVPLDAVEDDAIEKPDVLTEDSKDTLDVAEDDAIQKSDAVTEEPKNPLNVVEDDAIEKSEVLTEDSKDPLDVVEDDAIQKSEAVAEEPKGPLNVVEDGAIEKSEAVIEEPNDSLNEVEDDAIEKSEAFTEDPKNPSDLVEVDAVEKSEVLTEDSKEPLDMVEDNATEKSEVFTEEPEDLLNEVKDDAIEKPEVLTEASKDPLYVVEDDAIQKSEAVTEEPKDPLNVVKDDAEKSEMLTEDSKDPFDVVEDDAIQKSEAVTEEPKGPLNLVEDSAIEKSEAVIEDPKDSLNEVEDDAIEKSEAFTEDPKNSSDVVKDGAIEKSEVLTEASTDPLNVVEDDAIEKSEVLTEDSKDPSDVVKDDAVEKSEAFTEDPKNPSDVVEDDAIEKSEAVTEEPKGPLNLVEDSAIEKSEAVIEDPKDSLNEVEEDAIEKSEAFTEEPKNSSDVVEDDAIEKSEVLTEASTDPLNVVEGDETKNPDITYDTLVGQLASYTEKIKAETEEFLSKDDTKHAQETLSKSYESQDGLETSEESSVSDTKLGRNYIEGESQIKQLSEESDMTEKSEISDTKHNTLDLKEDESQILQTSTASDSSAVQETETDLKEVEVQNEDVSCDQPSEKSDIFETKQDTANLKEGESQIGLTPADFDVSKPVESETDLKNIESQHEDTYSDQCSEKSDTKQDKTDLKINESQIEHVSAGSDISYLQEQTETCVNSESRNEVDSSDQLSEKSDISSIKEDSAISKCDESQIEDSLSNQLNESSVGINESSEMAVDDVIKEHVMTTSLVEINNLDETPHSSEHSLSENQNKMATGDVIDNKEDIVDETLEESENLEDSEDSSNQATSVSGNSDEIEPISPKLATVGDTTENKTTRKSLERRALNLPKDLRSKSTEDAQAKDAQGAVKKTTPTKSDSKTVSPTKIASLKKTHTKSPPKVETVAKTSPTKPLRASPSSKISPKKDSPAKNNTSPTK</sequence>
<dbReference type="OrthoDB" id="9989103at2759"/>
<feature type="domain" description="Tudor" evidence="3">
    <location>
        <begin position="57"/>
        <end position="117"/>
    </location>
</feature>
<accession>A0A6P7FI56</accession>
<feature type="compositionally biased region" description="Basic and acidic residues" evidence="2">
    <location>
        <begin position="2446"/>
        <end position="2458"/>
    </location>
</feature>
<feature type="compositionally biased region" description="Polar residues" evidence="2">
    <location>
        <begin position="752"/>
        <end position="764"/>
    </location>
</feature>
<feature type="compositionally biased region" description="Basic and acidic residues" evidence="2">
    <location>
        <begin position="2314"/>
        <end position="2341"/>
    </location>
</feature>
<feature type="compositionally biased region" description="Basic and acidic residues" evidence="2">
    <location>
        <begin position="2515"/>
        <end position="2528"/>
    </location>
</feature>
<feature type="compositionally biased region" description="Low complexity" evidence="2">
    <location>
        <begin position="1415"/>
        <end position="1428"/>
    </location>
</feature>
<feature type="compositionally biased region" description="Basic and acidic residues" evidence="2">
    <location>
        <begin position="2732"/>
        <end position="2762"/>
    </location>
</feature>
<evidence type="ECO:0000256" key="1">
    <source>
        <dbReference type="SAM" id="Coils"/>
    </source>
</evidence>
<feature type="compositionally biased region" description="Basic and acidic residues" evidence="2">
    <location>
        <begin position="2160"/>
        <end position="2175"/>
    </location>
</feature>
<protein>
    <submittedName>
        <fullName evidence="4">Uncharacterized protein LOC114328275 isoform X1</fullName>
    </submittedName>
</protein>
<feature type="compositionally biased region" description="Basic and acidic residues" evidence="2">
    <location>
        <begin position="2009"/>
        <end position="2019"/>
    </location>
</feature>
<feature type="compositionally biased region" description="Polar residues" evidence="2">
    <location>
        <begin position="2596"/>
        <end position="2611"/>
    </location>
</feature>
<feature type="coiled-coil region" evidence="1">
    <location>
        <begin position="1499"/>
        <end position="1526"/>
    </location>
</feature>
<evidence type="ECO:0000259" key="3">
    <source>
        <dbReference type="PROSITE" id="PS50304"/>
    </source>
</evidence>
<feature type="compositionally biased region" description="Basic and acidic residues" evidence="2">
    <location>
        <begin position="627"/>
        <end position="667"/>
    </location>
</feature>
<feature type="compositionally biased region" description="Basic and acidic residues" evidence="2">
    <location>
        <begin position="2029"/>
        <end position="2043"/>
    </location>
</feature>
<feature type="compositionally biased region" description="Basic and acidic residues" evidence="2">
    <location>
        <begin position="2358"/>
        <end position="2392"/>
    </location>
</feature>
<feature type="region of interest" description="Disordered" evidence="2">
    <location>
        <begin position="2228"/>
        <end position="2494"/>
    </location>
</feature>
<feature type="region of interest" description="Disordered" evidence="2">
    <location>
        <begin position="2724"/>
        <end position="2786"/>
    </location>
</feature>
<dbReference type="GO" id="GO:0005737">
    <property type="term" value="C:cytoplasm"/>
    <property type="evidence" value="ECO:0007669"/>
    <property type="project" value="UniProtKB-ARBA"/>
</dbReference>
<dbReference type="PANTHER" id="PTHR22948">
    <property type="entry name" value="TUDOR DOMAIN CONTAINING PROTEIN"/>
    <property type="match status" value="1"/>
</dbReference>
<dbReference type="InterPro" id="IPR035437">
    <property type="entry name" value="SNase_OB-fold_sf"/>
</dbReference>
<dbReference type="FunCoup" id="A0A6P7FI56">
    <property type="interactions" value="224"/>
</dbReference>
<feature type="compositionally biased region" description="Polar residues" evidence="2">
    <location>
        <begin position="2529"/>
        <end position="2551"/>
    </location>
</feature>
<dbReference type="PROSITE" id="PS50304">
    <property type="entry name" value="TUDOR"/>
    <property type="match status" value="7"/>
</dbReference>
<dbReference type="Pfam" id="PF00567">
    <property type="entry name" value="TUDOR"/>
    <property type="match status" value="7"/>
</dbReference>
<feature type="compositionally biased region" description="Polar residues" evidence="2">
    <location>
        <begin position="2766"/>
        <end position="2784"/>
    </location>
</feature>
<feature type="compositionally biased region" description="Basic and acidic residues" evidence="2">
    <location>
        <begin position="2809"/>
        <end position="2818"/>
    </location>
</feature>
<feature type="region of interest" description="Disordered" evidence="2">
    <location>
        <begin position="2515"/>
        <end position="2700"/>
    </location>
</feature>
<feature type="region of interest" description="Disordered" evidence="2">
    <location>
        <begin position="2009"/>
        <end position="2089"/>
    </location>
</feature>
<dbReference type="Gene3D" id="2.40.50.90">
    <property type="match status" value="6"/>
</dbReference>
<feature type="compositionally biased region" description="Basic and acidic residues" evidence="2">
    <location>
        <begin position="933"/>
        <end position="952"/>
    </location>
</feature>